<name>A0ABR9X7M2_9RHOB</name>
<dbReference type="PANTHER" id="PTHR43245:SF13">
    <property type="entry name" value="UDP-D-APIOSE_UDP-D-XYLOSE SYNTHASE 2"/>
    <property type="match status" value="1"/>
</dbReference>
<dbReference type="Proteomes" id="UP000607796">
    <property type="component" value="Unassembled WGS sequence"/>
</dbReference>
<evidence type="ECO:0000259" key="1">
    <source>
        <dbReference type="Pfam" id="PF01370"/>
    </source>
</evidence>
<evidence type="ECO:0000313" key="3">
    <source>
        <dbReference type="Proteomes" id="UP000607796"/>
    </source>
</evidence>
<accession>A0ABR9X7M2</accession>
<feature type="domain" description="NAD-dependent epimerase/dehydratase" evidence="1">
    <location>
        <begin position="14"/>
        <end position="229"/>
    </location>
</feature>
<dbReference type="InterPro" id="IPR050177">
    <property type="entry name" value="Lipid_A_modif_metabolic_enz"/>
</dbReference>
<evidence type="ECO:0000313" key="2">
    <source>
        <dbReference type="EMBL" id="MBE9639457.1"/>
    </source>
</evidence>
<proteinExistence type="predicted"/>
<dbReference type="SUPFAM" id="SSF51735">
    <property type="entry name" value="NAD(P)-binding Rossmann-fold domains"/>
    <property type="match status" value="1"/>
</dbReference>
<protein>
    <submittedName>
        <fullName evidence="2">NAD-dependent epimerase/dehydratase family protein</fullName>
    </submittedName>
</protein>
<dbReference type="Pfam" id="PF01370">
    <property type="entry name" value="Epimerase"/>
    <property type="match status" value="1"/>
</dbReference>
<organism evidence="2 3">
    <name type="scientific">Salipiger mangrovisoli</name>
    <dbReference type="NCBI Taxonomy" id="2865933"/>
    <lineage>
        <taxon>Bacteria</taxon>
        <taxon>Pseudomonadati</taxon>
        <taxon>Pseudomonadota</taxon>
        <taxon>Alphaproteobacteria</taxon>
        <taxon>Rhodobacterales</taxon>
        <taxon>Roseobacteraceae</taxon>
        <taxon>Salipiger</taxon>
    </lineage>
</organism>
<reference evidence="2 3" key="1">
    <citation type="journal article" date="2021" name="Int. J. Syst. Evol. Microbiol.">
        <title>Salipiger mangrovisoli sp. nov., isolated from mangrove soil and the proposal for the reclassification of Paraphaeobacter pallidus as Salipiger pallidus comb. nov.</title>
        <authorList>
            <person name="Du J."/>
            <person name="Liu Y."/>
            <person name="Pei T."/>
            <person name="Deng M.R."/>
            <person name="Zhu H."/>
        </authorList>
    </citation>
    <scope>NUCLEOTIDE SEQUENCE [LARGE SCALE GENOMIC DNA]</scope>
    <source>
        <strain evidence="2 3">6D45A</strain>
    </source>
</reference>
<sequence length="311" mass="33024">MQARNPAKMAPQTYVTGCAGVLGYEILRALTEAGQPVTGISRSALPEGARALPHVRVSDALHPGWLAPGDAGATIVHCAGLSDARRRFASIGAVMQDVTAPQTAFVEALVARGWRGHFVYLSTAAVYGDTDDLPIPETREPQPKGYYALHKLAVEEALLFLAAQHGFRLTILRLGNPYGTAMPGRERGVMRLLLDALASGAAFTVYGSGETSRDYLHMDDFCGAVERVVHGALPNPVTRLNLGAGEGCSLNALVAQMEAATGRQLNLVTEPSALEVKSSVLDIARARQVLGWAPRVALDEGLARMVADYGL</sequence>
<comment type="caution">
    <text evidence="2">The sequence shown here is derived from an EMBL/GenBank/DDBJ whole genome shotgun (WGS) entry which is preliminary data.</text>
</comment>
<dbReference type="InterPro" id="IPR001509">
    <property type="entry name" value="Epimerase_deHydtase"/>
</dbReference>
<keyword evidence="3" id="KW-1185">Reference proteome</keyword>
<dbReference type="InterPro" id="IPR036291">
    <property type="entry name" value="NAD(P)-bd_dom_sf"/>
</dbReference>
<dbReference type="EMBL" id="JADFFK010000019">
    <property type="protein sequence ID" value="MBE9639457.1"/>
    <property type="molecule type" value="Genomic_DNA"/>
</dbReference>
<dbReference type="Gene3D" id="3.40.50.720">
    <property type="entry name" value="NAD(P)-binding Rossmann-like Domain"/>
    <property type="match status" value="1"/>
</dbReference>
<gene>
    <name evidence="2" type="ORF">IQ782_21615</name>
</gene>
<dbReference type="PANTHER" id="PTHR43245">
    <property type="entry name" value="BIFUNCTIONAL POLYMYXIN RESISTANCE PROTEIN ARNA"/>
    <property type="match status" value="1"/>
</dbReference>